<dbReference type="SUPFAM" id="SSF82607">
    <property type="entry name" value="YbaB-like"/>
    <property type="match status" value="1"/>
</dbReference>
<feature type="region of interest" description="Disordered" evidence="1">
    <location>
        <begin position="103"/>
        <end position="199"/>
    </location>
</feature>
<dbReference type="Pfam" id="PF02575">
    <property type="entry name" value="YbaB_DNA_bd"/>
    <property type="match status" value="1"/>
</dbReference>
<keyword evidence="3" id="KW-1185">Reference proteome</keyword>
<dbReference type="Gene3D" id="3.30.1310.10">
    <property type="entry name" value="Nucleoid-associated protein YbaB-like domain"/>
    <property type="match status" value="1"/>
</dbReference>
<dbReference type="Proteomes" id="UP000635245">
    <property type="component" value="Unassembled WGS sequence"/>
</dbReference>
<sequence>MTGAFGEAMRDPEDAKRRVDDWAAGFAQKAERYKAAQERTEELRLTASSSDGTVRVTVGADGVVSDLAFGAKTRSIPPEELARMVLTTMRQAQSRITGQVAEVMQEQLGEEDQETRSLLLNSLRSRFPDEDDPDDGPPEPADPTPPPPPAPSTPPAPSAGRAATPPAGGPPPGQPPTGGATPPRRPGRADPVEDDNTPW</sequence>
<name>A0A934QZH0_9PSEU</name>
<feature type="compositionally biased region" description="Low complexity" evidence="1">
    <location>
        <begin position="116"/>
        <end position="125"/>
    </location>
</feature>
<evidence type="ECO:0000313" key="2">
    <source>
        <dbReference type="EMBL" id="MBK1789421.1"/>
    </source>
</evidence>
<evidence type="ECO:0000256" key="1">
    <source>
        <dbReference type="SAM" id="MobiDB-lite"/>
    </source>
</evidence>
<organism evidence="2 3">
    <name type="scientific">Prauserella cavernicola</name>
    <dbReference type="NCBI Taxonomy" id="2800127"/>
    <lineage>
        <taxon>Bacteria</taxon>
        <taxon>Bacillati</taxon>
        <taxon>Actinomycetota</taxon>
        <taxon>Actinomycetes</taxon>
        <taxon>Pseudonocardiales</taxon>
        <taxon>Pseudonocardiaceae</taxon>
        <taxon>Prauserella</taxon>
    </lineage>
</organism>
<feature type="compositionally biased region" description="Pro residues" evidence="1">
    <location>
        <begin position="138"/>
        <end position="157"/>
    </location>
</feature>
<dbReference type="AlphaFoldDB" id="A0A934QZH0"/>
<reference evidence="2" key="1">
    <citation type="submission" date="2020-12" db="EMBL/GenBank/DDBJ databases">
        <title>Prauserella sp. ASG 168, a novel actinomycete isolated from cave rock.</title>
        <authorList>
            <person name="Suriyachadkun C."/>
        </authorList>
    </citation>
    <scope>NUCLEOTIDE SEQUENCE</scope>
    <source>
        <strain evidence="2">ASG 168</strain>
    </source>
</reference>
<protein>
    <submittedName>
        <fullName evidence="2">YbaB/EbfC family nucleoid-associated protein</fullName>
    </submittedName>
</protein>
<dbReference type="InterPro" id="IPR036894">
    <property type="entry name" value="YbaB-like_sf"/>
</dbReference>
<dbReference type="EMBL" id="JAENJH010000020">
    <property type="protein sequence ID" value="MBK1789421.1"/>
    <property type="molecule type" value="Genomic_DNA"/>
</dbReference>
<proteinExistence type="predicted"/>
<evidence type="ECO:0000313" key="3">
    <source>
        <dbReference type="Proteomes" id="UP000635245"/>
    </source>
</evidence>
<gene>
    <name evidence="2" type="ORF">JHE00_34265</name>
</gene>
<dbReference type="InterPro" id="IPR004401">
    <property type="entry name" value="YbaB/EbfC"/>
</dbReference>
<dbReference type="RefSeq" id="WP_200326319.1">
    <property type="nucleotide sequence ID" value="NZ_JAENJH010000020.1"/>
</dbReference>
<accession>A0A934QZH0</accession>
<comment type="caution">
    <text evidence="2">The sequence shown here is derived from an EMBL/GenBank/DDBJ whole genome shotgun (WGS) entry which is preliminary data.</text>
</comment>
<dbReference type="GO" id="GO:0003677">
    <property type="term" value="F:DNA binding"/>
    <property type="evidence" value="ECO:0007669"/>
    <property type="project" value="InterPro"/>
</dbReference>